<dbReference type="Pfam" id="PF13424">
    <property type="entry name" value="TPR_12"/>
    <property type="match status" value="2"/>
</dbReference>
<dbReference type="SUPFAM" id="SSF52540">
    <property type="entry name" value="P-loop containing nucleoside triphosphate hydrolases"/>
    <property type="match status" value="1"/>
</dbReference>
<dbReference type="SUPFAM" id="SSF47413">
    <property type="entry name" value="lambda repressor-like DNA-binding domains"/>
    <property type="match status" value="1"/>
</dbReference>
<dbReference type="Pfam" id="PF09339">
    <property type="entry name" value="HTH_IclR"/>
    <property type="match status" value="1"/>
</dbReference>
<reference evidence="4 5" key="1">
    <citation type="submission" date="2021-03" db="EMBL/GenBank/DDBJ databases">
        <authorList>
            <person name="Lee D.-H."/>
        </authorList>
    </citation>
    <scope>NUCLEOTIDE SEQUENCE [LARGE SCALE GENOMIC DNA]</scope>
    <source>
        <strain evidence="4 5">MMS20-R2-23</strain>
    </source>
</reference>
<dbReference type="InterPro" id="IPR002182">
    <property type="entry name" value="NB-ARC"/>
</dbReference>
<dbReference type="SUPFAM" id="SSF48452">
    <property type="entry name" value="TPR-like"/>
    <property type="match status" value="1"/>
</dbReference>
<feature type="domain" description="HTH cro/C1-type" evidence="3">
    <location>
        <begin position="57"/>
        <end position="102"/>
    </location>
</feature>
<evidence type="ECO:0000259" key="3">
    <source>
        <dbReference type="PROSITE" id="PS50943"/>
    </source>
</evidence>
<feature type="region of interest" description="Disordered" evidence="2">
    <location>
        <begin position="102"/>
        <end position="154"/>
    </location>
</feature>
<protein>
    <submittedName>
        <fullName evidence="4">Tetratricopeptide repeat protein</fullName>
    </submittedName>
</protein>
<evidence type="ECO:0000256" key="1">
    <source>
        <dbReference type="PROSITE-ProRule" id="PRU00339"/>
    </source>
</evidence>
<dbReference type="InterPro" id="IPR010982">
    <property type="entry name" value="Lambda_DNA-bd_dom_sf"/>
</dbReference>
<dbReference type="InterPro" id="IPR036388">
    <property type="entry name" value="WH-like_DNA-bd_sf"/>
</dbReference>
<dbReference type="InterPro" id="IPR011990">
    <property type="entry name" value="TPR-like_helical_dom_sf"/>
</dbReference>
<evidence type="ECO:0000256" key="2">
    <source>
        <dbReference type="SAM" id="MobiDB-lite"/>
    </source>
</evidence>
<feature type="compositionally biased region" description="Low complexity" evidence="2">
    <location>
        <begin position="126"/>
        <end position="149"/>
    </location>
</feature>
<sequence length="839" mass="89502">MSDQRVPSGARQGGTGTNRPAAAVTHLDAGAQTVQELAGLLRQLRRREARQQGETPLTYRQLAAKTGWSRGVIGEYFAGNILPPPERFDTLIRLLGASPAEQGALATARDRVEERRRNTNPEHPPAGRAGRATVRARAGGTRAGTPAARLPVPRQLPPALPGFVGRAAQLAQLDAGCAGHGTPGCAESTTTMTLSGTAGVGKTTLALHWAHRVADRFPDGQLYVDLRGFDATGAVVTAAEAVRGFLEALEVPPERIPTHLPAQVGLYRSLLSGRRMLVLLDNARDVEQVRPLLAGGPSCLFLVTSRNRLAGLIATEGARQIAVDLLSTAEAWQLLARRLGAARLTGEPQAVEEMIERCVRLPLALAVLAARGAAHPAFPLSTIVTELREAPRLLDSFDGGDTGTDVQSVFSWSYRNLTPPAARLFRLLGSHPGPDVGIAAAASLAGLPRSQVSRLLAELAHAHLVTEHAPGRFTAHDLLRAYAGELAESLDPAEERQAAVRRGLDHYLHTAHTAALLLQPGRDPVVLATALPGVTPEELTDHAAALAWFTTEYPVLLAAVSHARRTGFDGHAWQLAWTLVDFLQRRGNWLDLAAAQQAALAGAQRAGDRAGQANAHRDLARVLYRLGRLDEAVAHYREALTLFAALGDHTGQARTHRAFGAMFDGLGRYAEALEHGQRALALYRAAGHLAGEASARNGVGWAHAQLGQYGPALEHCSQALALLRPTGDRHGEANTWDSLGFIHDRLGQHRRAIRCYGLALALYRRIGDRYDEADTLTRLGATRQAAGDVPGALRTWRRALDIFDDLGHPDAARVRDLLTRVTAGTGAGGTPGPGVEGSG</sequence>
<dbReference type="Proteomes" id="UP000671399">
    <property type="component" value="Unassembled WGS sequence"/>
</dbReference>
<dbReference type="PROSITE" id="PS50005">
    <property type="entry name" value="TPR"/>
    <property type="match status" value="1"/>
</dbReference>
<dbReference type="InterPro" id="IPR027417">
    <property type="entry name" value="P-loop_NTPase"/>
</dbReference>
<dbReference type="PROSITE" id="PS50943">
    <property type="entry name" value="HTH_CROC1"/>
    <property type="match status" value="1"/>
</dbReference>
<dbReference type="EMBL" id="JAGFWR010000005">
    <property type="protein sequence ID" value="MBO4161694.1"/>
    <property type="molecule type" value="Genomic_DNA"/>
</dbReference>
<evidence type="ECO:0000313" key="4">
    <source>
        <dbReference type="EMBL" id="MBO4161694.1"/>
    </source>
</evidence>
<dbReference type="Gene3D" id="3.40.50.300">
    <property type="entry name" value="P-loop containing nucleotide triphosphate hydrolases"/>
    <property type="match status" value="1"/>
</dbReference>
<feature type="region of interest" description="Disordered" evidence="2">
    <location>
        <begin position="1"/>
        <end position="21"/>
    </location>
</feature>
<dbReference type="Gene3D" id="1.10.260.40">
    <property type="entry name" value="lambda repressor-like DNA-binding domains"/>
    <property type="match status" value="1"/>
</dbReference>
<dbReference type="InterPro" id="IPR019734">
    <property type="entry name" value="TPR_rpt"/>
</dbReference>
<name>A0ABS3V7V5_9ACTN</name>
<dbReference type="PANTHER" id="PTHR47691">
    <property type="entry name" value="REGULATOR-RELATED"/>
    <property type="match status" value="1"/>
</dbReference>
<feature type="compositionally biased region" description="Basic and acidic residues" evidence="2">
    <location>
        <begin position="108"/>
        <end position="120"/>
    </location>
</feature>
<dbReference type="Pfam" id="PF13560">
    <property type="entry name" value="HTH_31"/>
    <property type="match status" value="1"/>
</dbReference>
<keyword evidence="1" id="KW-0802">TPR repeat</keyword>
<dbReference type="CDD" id="cd00093">
    <property type="entry name" value="HTH_XRE"/>
    <property type="match status" value="1"/>
</dbReference>
<comment type="caution">
    <text evidence="4">The sequence shown here is derived from an EMBL/GenBank/DDBJ whole genome shotgun (WGS) entry which is preliminary data.</text>
</comment>
<dbReference type="SMART" id="SM00028">
    <property type="entry name" value="TPR"/>
    <property type="match status" value="5"/>
</dbReference>
<keyword evidence="5" id="KW-1185">Reference proteome</keyword>
<accession>A0ABS3V7V5</accession>
<dbReference type="PRINTS" id="PR00364">
    <property type="entry name" value="DISEASERSIST"/>
</dbReference>
<organism evidence="4 5">
    <name type="scientific">Micromonospora antibiotica</name>
    <dbReference type="NCBI Taxonomy" id="2807623"/>
    <lineage>
        <taxon>Bacteria</taxon>
        <taxon>Bacillati</taxon>
        <taxon>Actinomycetota</taxon>
        <taxon>Actinomycetes</taxon>
        <taxon>Micromonosporales</taxon>
        <taxon>Micromonosporaceae</taxon>
        <taxon>Micromonospora</taxon>
    </lineage>
</organism>
<dbReference type="PANTHER" id="PTHR47691:SF3">
    <property type="entry name" value="HTH-TYPE TRANSCRIPTIONAL REGULATOR RV0890C-RELATED"/>
    <property type="match status" value="1"/>
</dbReference>
<dbReference type="Pfam" id="PF00931">
    <property type="entry name" value="NB-ARC"/>
    <property type="match status" value="1"/>
</dbReference>
<dbReference type="InterPro" id="IPR005471">
    <property type="entry name" value="Tscrpt_reg_IclR_N"/>
</dbReference>
<feature type="repeat" description="TPR" evidence="1">
    <location>
        <begin position="613"/>
        <end position="646"/>
    </location>
</feature>
<proteinExistence type="predicted"/>
<dbReference type="Gene3D" id="1.25.40.10">
    <property type="entry name" value="Tetratricopeptide repeat domain"/>
    <property type="match status" value="1"/>
</dbReference>
<evidence type="ECO:0000313" key="5">
    <source>
        <dbReference type="Proteomes" id="UP000671399"/>
    </source>
</evidence>
<gene>
    <name evidence="4" type="ORF">JQN83_12860</name>
</gene>
<dbReference type="SMART" id="SM00530">
    <property type="entry name" value="HTH_XRE"/>
    <property type="match status" value="1"/>
</dbReference>
<dbReference type="Gene3D" id="1.10.10.10">
    <property type="entry name" value="Winged helix-like DNA-binding domain superfamily/Winged helix DNA-binding domain"/>
    <property type="match status" value="1"/>
</dbReference>
<dbReference type="InterPro" id="IPR001387">
    <property type="entry name" value="Cro/C1-type_HTH"/>
</dbReference>